<dbReference type="NCBIfam" id="TIGR00023">
    <property type="entry name" value="glycerol-3-phosphate 1-O-acyltransferase PlsY"/>
    <property type="match status" value="1"/>
</dbReference>
<feature type="transmembrane region" description="Helical" evidence="10">
    <location>
        <begin position="185"/>
        <end position="200"/>
    </location>
</feature>
<keyword evidence="9 10" id="KW-1208">Phospholipid metabolism</keyword>
<evidence type="ECO:0000256" key="3">
    <source>
        <dbReference type="ARBA" id="ARBA00022679"/>
    </source>
</evidence>
<keyword evidence="11" id="KW-0012">Acyltransferase</keyword>
<keyword evidence="12" id="KW-1185">Reference proteome</keyword>
<evidence type="ECO:0000313" key="11">
    <source>
        <dbReference type="EMBL" id="WZB87057.1"/>
    </source>
</evidence>
<keyword evidence="6 10" id="KW-0443">Lipid metabolism</keyword>
<dbReference type="Pfam" id="PF02660">
    <property type="entry name" value="G3P_acyltransf"/>
    <property type="match status" value="1"/>
</dbReference>
<feature type="transmembrane region" description="Helical" evidence="10">
    <location>
        <begin position="131"/>
        <end position="155"/>
    </location>
</feature>
<feature type="transmembrane region" description="Helical" evidence="10">
    <location>
        <begin position="162"/>
        <end position="179"/>
    </location>
</feature>
<keyword evidence="5 10" id="KW-1133">Transmembrane helix</keyword>
<dbReference type="GO" id="GO:0004366">
    <property type="term" value="F:glycerol-3-phosphate O-acyltransferase activity"/>
    <property type="evidence" value="ECO:0007669"/>
    <property type="project" value="UniProtKB-EC"/>
</dbReference>
<gene>
    <name evidence="10 11" type="primary">plsY</name>
    <name evidence="11" type="ORF">WJM97_16945</name>
</gene>
<dbReference type="RefSeq" id="WP_353929970.1">
    <property type="nucleotide sequence ID" value="NZ_CP150886.1"/>
</dbReference>
<evidence type="ECO:0000256" key="9">
    <source>
        <dbReference type="ARBA" id="ARBA00023264"/>
    </source>
</evidence>
<protein>
    <recommendedName>
        <fullName evidence="10">Glycerol-3-phosphate acyltransferase</fullName>
    </recommendedName>
    <alternativeName>
        <fullName evidence="10">Acyl-PO4 G3P acyltransferase</fullName>
    </alternativeName>
    <alternativeName>
        <fullName evidence="10">Acyl-phosphate--glycerol-3-phosphate acyltransferase</fullName>
    </alternativeName>
    <alternativeName>
        <fullName evidence="10">G3P acyltransferase</fullName>
        <shortName evidence="10">GPAT</shortName>
        <ecNumber evidence="10">2.3.1.275</ecNumber>
    </alternativeName>
    <alternativeName>
        <fullName evidence="10">Lysophosphatidic acid synthase</fullName>
        <shortName evidence="10">LPA synthase</shortName>
    </alternativeName>
</protein>
<accession>A0ABZ2UPH8</accession>
<dbReference type="EMBL" id="CP150886">
    <property type="protein sequence ID" value="WZB87057.1"/>
    <property type="molecule type" value="Genomic_DNA"/>
</dbReference>
<evidence type="ECO:0000256" key="4">
    <source>
        <dbReference type="ARBA" id="ARBA00022692"/>
    </source>
</evidence>
<comment type="subunit">
    <text evidence="10">Probably interacts with PlsX.</text>
</comment>
<evidence type="ECO:0000313" key="12">
    <source>
        <dbReference type="Proteomes" id="UP001483337"/>
    </source>
</evidence>
<keyword evidence="2 10" id="KW-0444">Lipid biosynthesis</keyword>
<comment type="function">
    <text evidence="10">Catalyzes the transfer of an acyl group from acyl-phosphate (acyl-PO(4)) to glycerol-3-phosphate (G3P) to form lysophosphatidic acid (LPA). This enzyme utilizes acyl-phosphate as fatty acyl donor, but not acyl-CoA or acyl-ACP.</text>
</comment>
<evidence type="ECO:0000256" key="8">
    <source>
        <dbReference type="ARBA" id="ARBA00023209"/>
    </source>
</evidence>
<dbReference type="SMART" id="SM01207">
    <property type="entry name" value="G3P_acyltransf"/>
    <property type="match status" value="1"/>
</dbReference>
<dbReference type="EC" id="2.3.1.275" evidence="10"/>
<proteinExistence type="inferred from homology"/>
<evidence type="ECO:0000256" key="7">
    <source>
        <dbReference type="ARBA" id="ARBA00023136"/>
    </source>
</evidence>
<evidence type="ECO:0000256" key="2">
    <source>
        <dbReference type="ARBA" id="ARBA00022516"/>
    </source>
</evidence>
<feature type="transmembrane region" description="Helical" evidence="10">
    <location>
        <begin position="59"/>
        <end position="83"/>
    </location>
</feature>
<comment type="catalytic activity">
    <reaction evidence="10">
        <text>an acyl phosphate + sn-glycerol 3-phosphate = a 1-acyl-sn-glycero-3-phosphate + phosphate</text>
        <dbReference type="Rhea" id="RHEA:34075"/>
        <dbReference type="ChEBI" id="CHEBI:43474"/>
        <dbReference type="ChEBI" id="CHEBI:57597"/>
        <dbReference type="ChEBI" id="CHEBI:57970"/>
        <dbReference type="ChEBI" id="CHEBI:59918"/>
        <dbReference type="EC" id="2.3.1.275"/>
    </reaction>
</comment>
<reference evidence="11 12" key="1">
    <citation type="submission" date="2024-04" db="EMBL/GenBank/DDBJ databases">
        <title>Okeanomitos corallinicola gen. &amp; sp. nov. (Nostocales, Cyanobacteria), a new toxic marine heterocyst-forming cyanobacterium from a coral reef.</title>
        <authorList>
            <person name="Li H."/>
            <person name="Li R."/>
            <person name="Kang J."/>
            <person name="Hii K.S."/>
            <person name="Mohamed H.F."/>
            <person name="Xu X."/>
            <person name="Luo Z."/>
        </authorList>
    </citation>
    <scope>NUCLEOTIDE SEQUENCE [LARGE SCALE GENOMIC DNA]</scope>
    <source>
        <strain evidence="11 12">TIOX110</strain>
    </source>
</reference>
<keyword evidence="1 10" id="KW-1003">Cell membrane</keyword>
<dbReference type="PANTHER" id="PTHR30309">
    <property type="entry name" value="INNER MEMBRANE PROTEIN YGIH"/>
    <property type="match status" value="1"/>
</dbReference>
<keyword evidence="7 10" id="KW-0472">Membrane</keyword>
<feature type="transmembrane region" description="Helical" evidence="10">
    <location>
        <begin position="104"/>
        <end position="125"/>
    </location>
</feature>
<dbReference type="Proteomes" id="UP001483337">
    <property type="component" value="Chromosome"/>
</dbReference>
<name>A0ABZ2UPH8_9CYAN</name>
<evidence type="ECO:0000256" key="5">
    <source>
        <dbReference type="ARBA" id="ARBA00022989"/>
    </source>
</evidence>
<comment type="similarity">
    <text evidence="10">Belongs to the PlsY family.</text>
</comment>
<evidence type="ECO:0000256" key="10">
    <source>
        <dbReference type="HAMAP-Rule" id="MF_01043"/>
    </source>
</evidence>
<organism evidence="11 12">
    <name type="scientific">Okeanomitos corallinicola TIOX110</name>
    <dbReference type="NCBI Taxonomy" id="3133117"/>
    <lineage>
        <taxon>Bacteria</taxon>
        <taxon>Bacillati</taxon>
        <taxon>Cyanobacteriota</taxon>
        <taxon>Cyanophyceae</taxon>
        <taxon>Nostocales</taxon>
        <taxon>Aphanizomenonaceae</taxon>
        <taxon>Okeanomitos</taxon>
    </lineage>
</organism>
<keyword evidence="8 10" id="KW-0594">Phospholipid biosynthesis</keyword>
<comment type="pathway">
    <text evidence="10">Lipid metabolism; phospholipid metabolism.</text>
</comment>
<dbReference type="PANTHER" id="PTHR30309:SF0">
    <property type="entry name" value="GLYCEROL-3-PHOSPHATE ACYLTRANSFERASE-RELATED"/>
    <property type="match status" value="1"/>
</dbReference>
<keyword evidence="3 10" id="KW-0808">Transferase</keyword>
<dbReference type="HAMAP" id="MF_01043">
    <property type="entry name" value="PlsY"/>
    <property type="match status" value="1"/>
</dbReference>
<dbReference type="InterPro" id="IPR003811">
    <property type="entry name" value="G3P_acylTferase_PlsY"/>
</dbReference>
<sequence length="234" mass="24968">MVIWLSVCGVFFFLAYLLGSFPTGYILGKLLKGIDIREVGSGSTGATNVLRTLGKGPGAFVLLVDCLKGVLAINLVDALFNLAPQYINYNFIPENLDVQIWQPLLVTLLGSAAILGHSKSIFLGFTGGKSVATSLGILLAMNWQVGLATFGVFLIVIASSKIVSLSSISGAVAVSILMILFKQPLAYILFSVAGSLYVIIRHRSNIERLLAGTEAKIGQKVEVKSQTSEVMTNQ</sequence>
<evidence type="ECO:0000256" key="6">
    <source>
        <dbReference type="ARBA" id="ARBA00023098"/>
    </source>
</evidence>
<evidence type="ECO:0000256" key="1">
    <source>
        <dbReference type="ARBA" id="ARBA00022475"/>
    </source>
</evidence>
<comment type="subcellular location">
    <subcellularLocation>
        <location evidence="10">Cell membrane</location>
        <topology evidence="10">Multi-pass membrane protein</topology>
    </subcellularLocation>
</comment>
<keyword evidence="4 10" id="KW-0812">Transmembrane</keyword>